<dbReference type="Proteomes" id="UP000243499">
    <property type="component" value="Chromosome 9"/>
</dbReference>
<dbReference type="Gramene" id="PAN47784">
    <property type="protein sequence ID" value="PAN47784"/>
    <property type="gene ID" value="PAHAL_9G276800"/>
</dbReference>
<organism evidence="1">
    <name type="scientific">Panicum hallii</name>
    <dbReference type="NCBI Taxonomy" id="206008"/>
    <lineage>
        <taxon>Eukaryota</taxon>
        <taxon>Viridiplantae</taxon>
        <taxon>Streptophyta</taxon>
        <taxon>Embryophyta</taxon>
        <taxon>Tracheophyta</taxon>
        <taxon>Spermatophyta</taxon>
        <taxon>Magnoliopsida</taxon>
        <taxon>Liliopsida</taxon>
        <taxon>Poales</taxon>
        <taxon>Poaceae</taxon>
        <taxon>PACMAD clade</taxon>
        <taxon>Panicoideae</taxon>
        <taxon>Panicodae</taxon>
        <taxon>Paniceae</taxon>
        <taxon>Panicinae</taxon>
        <taxon>Panicum</taxon>
        <taxon>Panicum sect. Panicum</taxon>
    </lineage>
</organism>
<dbReference type="EMBL" id="CM008054">
    <property type="protein sequence ID" value="PAN47784.1"/>
    <property type="molecule type" value="Genomic_DNA"/>
</dbReference>
<evidence type="ECO:0000313" key="1">
    <source>
        <dbReference type="EMBL" id="PAN47784.1"/>
    </source>
</evidence>
<sequence>MLDMHRRIYNYTKALITCLGEKSQKLHAADDGLR</sequence>
<reference evidence="1" key="1">
    <citation type="submission" date="2018-04" db="EMBL/GenBank/DDBJ databases">
        <title>WGS assembly of Panicum hallii.</title>
        <authorList>
            <person name="Lovell J."/>
            <person name="Jenkins J."/>
            <person name="Lowry D."/>
            <person name="Mamidi S."/>
            <person name="Sreedasyam A."/>
            <person name="Weng X."/>
            <person name="Barry K."/>
            <person name="Bonette J."/>
            <person name="Campitelli B."/>
            <person name="Daum C."/>
            <person name="Gordon S."/>
            <person name="Gould B."/>
            <person name="Lipzen A."/>
            <person name="Macqueen A."/>
            <person name="Palacio-Mejia J."/>
            <person name="Plott C."/>
            <person name="Shakirov E."/>
            <person name="Shu S."/>
            <person name="Yoshinaga Y."/>
            <person name="Zane M."/>
            <person name="Rokhsar D."/>
            <person name="Grimwood J."/>
            <person name="Schmutz J."/>
            <person name="Juenger T."/>
        </authorList>
    </citation>
    <scope>NUCLEOTIDE SEQUENCE [LARGE SCALE GENOMIC DNA]</scope>
    <source>
        <strain evidence="1">FIL2</strain>
    </source>
</reference>
<dbReference type="AlphaFoldDB" id="A0A2S3IMU0"/>
<proteinExistence type="predicted"/>
<protein>
    <submittedName>
        <fullName evidence="1">Uncharacterized protein</fullName>
    </submittedName>
</protein>
<name>A0A2S3IMU0_9POAL</name>
<gene>
    <name evidence="1" type="ORF">PAHAL_9G276800</name>
</gene>
<accession>A0A2S3IMU0</accession>